<dbReference type="InterPro" id="IPR027417">
    <property type="entry name" value="P-loop_NTPase"/>
</dbReference>
<dbReference type="InterPro" id="IPR020588">
    <property type="entry name" value="RecA_ATP-bd"/>
</dbReference>
<dbReference type="PANTHER" id="PTHR46487:SF1">
    <property type="entry name" value="DNA REPAIR PROTEIN XRCC3"/>
    <property type="match status" value="1"/>
</dbReference>
<evidence type="ECO:0000256" key="1">
    <source>
        <dbReference type="SAM" id="MobiDB-lite"/>
    </source>
</evidence>
<dbReference type="AlphaFoldDB" id="A0A9P6NQL9"/>
<feature type="region of interest" description="Disordered" evidence="1">
    <location>
        <begin position="179"/>
        <end position="201"/>
    </location>
</feature>
<dbReference type="GO" id="GO:0005524">
    <property type="term" value="F:ATP binding"/>
    <property type="evidence" value="ECO:0007669"/>
    <property type="project" value="InterPro"/>
</dbReference>
<sequence length="320" mass="34351">MALALCQRDDVQASLDSEGSTSSNPNLSDVLAEGLMSNVYPTRVSDTEGLIHAIHYQLPALIGRLAEDSSPTIPVRLIVLDSIGALLRPDGSKTKSSWTLRSSQLNQIADGLKHLAHRYNLAAVVINQVSDVFDALAPRIRTGTDAVKGKGPSFEMPQLENDRLDQPINYVHSTGGVYSSSSGMQSPGRHPVKCSSPKSSAGMDQVASSPLMVYDEQAEHFMGRAPRLRKEASLGLSWSNAINSRIMLHRLTSFRAFPTSNSGKSLPQSVVGDVREARMIFGPFGGEGNAYGATGVRYIIEASGISALEDYLLLNPVSLA</sequence>
<dbReference type="EMBL" id="MU167212">
    <property type="protein sequence ID" value="KAG0151571.1"/>
    <property type="molecule type" value="Genomic_DNA"/>
</dbReference>
<protein>
    <recommendedName>
        <fullName evidence="2">RecA family profile 1 domain-containing protein</fullName>
    </recommendedName>
</protein>
<dbReference type="InterPro" id="IPR013632">
    <property type="entry name" value="Rad51_C"/>
</dbReference>
<dbReference type="GO" id="GO:0005657">
    <property type="term" value="C:replication fork"/>
    <property type="evidence" value="ECO:0007669"/>
    <property type="project" value="TreeGrafter"/>
</dbReference>
<dbReference type="SUPFAM" id="SSF52540">
    <property type="entry name" value="P-loop containing nucleoside triphosphate hydrolases"/>
    <property type="match status" value="1"/>
</dbReference>
<name>A0A9P6NQL9_9BASI</name>
<organism evidence="3 4">
    <name type="scientific">Cronartium quercuum f. sp. fusiforme G11</name>
    <dbReference type="NCBI Taxonomy" id="708437"/>
    <lineage>
        <taxon>Eukaryota</taxon>
        <taxon>Fungi</taxon>
        <taxon>Dikarya</taxon>
        <taxon>Basidiomycota</taxon>
        <taxon>Pucciniomycotina</taxon>
        <taxon>Pucciniomycetes</taxon>
        <taxon>Pucciniales</taxon>
        <taxon>Coleosporiaceae</taxon>
        <taxon>Cronartium</taxon>
    </lineage>
</organism>
<dbReference type="GO" id="GO:0000722">
    <property type="term" value="P:telomere maintenance via recombination"/>
    <property type="evidence" value="ECO:0007669"/>
    <property type="project" value="TreeGrafter"/>
</dbReference>
<reference evidence="3" key="1">
    <citation type="submission" date="2013-11" db="EMBL/GenBank/DDBJ databases">
        <title>Genome sequence of the fusiform rust pathogen reveals effectors for host alternation and coevolution with pine.</title>
        <authorList>
            <consortium name="DOE Joint Genome Institute"/>
            <person name="Smith K."/>
            <person name="Pendleton A."/>
            <person name="Kubisiak T."/>
            <person name="Anderson C."/>
            <person name="Salamov A."/>
            <person name="Aerts A."/>
            <person name="Riley R."/>
            <person name="Clum A."/>
            <person name="Lindquist E."/>
            <person name="Ence D."/>
            <person name="Campbell M."/>
            <person name="Kronenberg Z."/>
            <person name="Feau N."/>
            <person name="Dhillon B."/>
            <person name="Hamelin R."/>
            <person name="Burleigh J."/>
            <person name="Smith J."/>
            <person name="Yandell M."/>
            <person name="Nelson C."/>
            <person name="Grigoriev I."/>
            <person name="Davis J."/>
        </authorList>
    </citation>
    <scope>NUCLEOTIDE SEQUENCE</scope>
    <source>
        <strain evidence="3">G11</strain>
    </source>
</reference>
<evidence type="ECO:0000259" key="2">
    <source>
        <dbReference type="PROSITE" id="PS50162"/>
    </source>
</evidence>
<evidence type="ECO:0000313" key="4">
    <source>
        <dbReference type="Proteomes" id="UP000886653"/>
    </source>
</evidence>
<comment type="caution">
    <text evidence="3">The sequence shown here is derived from an EMBL/GenBank/DDBJ whole genome shotgun (WGS) entry which is preliminary data.</text>
</comment>
<dbReference type="Pfam" id="PF08423">
    <property type="entry name" value="Rad51"/>
    <property type="match status" value="1"/>
</dbReference>
<evidence type="ECO:0000313" key="3">
    <source>
        <dbReference type="EMBL" id="KAG0151571.1"/>
    </source>
</evidence>
<dbReference type="GO" id="GO:0045003">
    <property type="term" value="P:double-strand break repair via synthesis-dependent strand annealing"/>
    <property type="evidence" value="ECO:0007669"/>
    <property type="project" value="TreeGrafter"/>
</dbReference>
<dbReference type="GO" id="GO:0000400">
    <property type="term" value="F:four-way junction DNA binding"/>
    <property type="evidence" value="ECO:0007669"/>
    <property type="project" value="TreeGrafter"/>
</dbReference>
<accession>A0A9P6NQL9</accession>
<dbReference type="PANTHER" id="PTHR46487">
    <property type="entry name" value="DNA REPAIR PROTEIN XRCC3"/>
    <property type="match status" value="1"/>
</dbReference>
<dbReference type="GO" id="GO:0033065">
    <property type="term" value="C:Rad51C-XRCC3 complex"/>
    <property type="evidence" value="ECO:0007669"/>
    <property type="project" value="TreeGrafter"/>
</dbReference>
<dbReference type="OrthoDB" id="1861185at2759"/>
<proteinExistence type="predicted"/>
<dbReference type="GO" id="GO:0090656">
    <property type="term" value="P:t-circle formation"/>
    <property type="evidence" value="ECO:0007669"/>
    <property type="project" value="TreeGrafter"/>
</dbReference>
<keyword evidence="4" id="KW-1185">Reference proteome</keyword>
<gene>
    <name evidence="3" type="ORF">CROQUDRAFT_667851</name>
</gene>
<dbReference type="GO" id="GO:0071140">
    <property type="term" value="P:resolution of mitotic recombination intermediates"/>
    <property type="evidence" value="ECO:0007669"/>
    <property type="project" value="TreeGrafter"/>
</dbReference>
<dbReference type="Proteomes" id="UP000886653">
    <property type="component" value="Unassembled WGS sequence"/>
</dbReference>
<feature type="domain" description="RecA family profile 1" evidence="2">
    <location>
        <begin position="1"/>
        <end position="129"/>
    </location>
</feature>
<dbReference type="GO" id="GO:0140664">
    <property type="term" value="F:ATP-dependent DNA damage sensor activity"/>
    <property type="evidence" value="ECO:0007669"/>
    <property type="project" value="InterPro"/>
</dbReference>
<dbReference type="GO" id="GO:0061982">
    <property type="term" value="P:meiosis I cell cycle process"/>
    <property type="evidence" value="ECO:0007669"/>
    <property type="project" value="UniProtKB-ARBA"/>
</dbReference>
<dbReference type="PROSITE" id="PS50162">
    <property type="entry name" value="RECA_2"/>
    <property type="match status" value="1"/>
</dbReference>
<dbReference type="Gene3D" id="3.40.50.300">
    <property type="entry name" value="P-loop containing nucleotide triphosphate hydrolases"/>
    <property type="match status" value="1"/>
</dbReference>